<accession>A0A437AJI9</accession>
<evidence type="ECO:0000256" key="2">
    <source>
        <dbReference type="ARBA" id="ARBA00022980"/>
    </source>
</evidence>
<evidence type="ECO:0000313" key="6">
    <source>
        <dbReference type="Proteomes" id="UP000282876"/>
    </source>
</evidence>
<reference evidence="5 6" key="1">
    <citation type="submission" date="2018-10" db="EMBL/GenBank/DDBJ databases">
        <title>Draft genome sequence of the microsporidian Tubulinosema ratisbonensis.</title>
        <authorList>
            <person name="Polonais V."/>
            <person name="Peyretaillade E."/>
            <person name="Niehus S."/>
            <person name="Wawrzyniak I."/>
            <person name="Franchet A."/>
            <person name="Gaspin C."/>
            <person name="Reichstadt M."/>
            <person name="Belser C."/>
            <person name="Labadie K."/>
            <person name="Delbac F."/>
            <person name="Ferrandon D."/>
        </authorList>
    </citation>
    <scope>NUCLEOTIDE SEQUENCE [LARGE SCALE GENOMIC DNA]</scope>
    <source>
        <strain evidence="5 6">Franzen</strain>
    </source>
</reference>
<evidence type="ECO:0000256" key="4">
    <source>
        <dbReference type="SAM" id="MobiDB-lite"/>
    </source>
</evidence>
<dbReference type="Proteomes" id="UP000282876">
    <property type="component" value="Unassembled WGS sequence"/>
</dbReference>
<dbReference type="STRING" id="291195.A0A437AJI9"/>
<name>A0A437AJI9_9MICR</name>
<comment type="similarity">
    <text evidence="1">Belongs to the universal ribosomal protein uS9 family.</text>
</comment>
<dbReference type="VEuPathDB" id="MicrosporidiaDB:TUBRATIS_22950"/>
<dbReference type="InterPro" id="IPR020568">
    <property type="entry name" value="Ribosomal_Su5_D2-typ_SF"/>
</dbReference>
<dbReference type="GO" id="GO:0003735">
    <property type="term" value="F:structural constituent of ribosome"/>
    <property type="evidence" value="ECO:0007669"/>
    <property type="project" value="InterPro"/>
</dbReference>
<dbReference type="GO" id="GO:0006412">
    <property type="term" value="P:translation"/>
    <property type="evidence" value="ECO:0007669"/>
    <property type="project" value="InterPro"/>
</dbReference>
<dbReference type="AlphaFoldDB" id="A0A437AJI9"/>
<gene>
    <name evidence="5" type="ORF">TUBRATIS_22950</name>
</gene>
<dbReference type="InterPro" id="IPR014721">
    <property type="entry name" value="Ribsml_uS5_D2-typ_fold_subgr"/>
</dbReference>
<dbReference type="GO" id="GO:0000462">
    <property type="term" value="P:maturation of SSU-rRNA from tricistronic rRNA transcript (SSU-rRNA, 5.8S rRNA, LSU-rRNA)"/>
    <property type="evidence" value="ECO:0007669"/>
    <property type="project" value="TreeGrafter"/>
</dbReference>
<comment type="caution">
    <text evidence="5">The sequence shown here is derived from an EMBL/GenBank/DDBJ whole genome shotgun (WGS) entry which is preliminary data.</text>
</comment>
<dbReference type="Gene3D" id="3.30.230.10">
    <property type="match status" value="1"/>
</dbReference>
<dbReference type="Pfam" id="PF00380">
    <property type="entry name" value="Ribosomal_S9"/>
    <property type="match status" value="1"/>
</dbReference>
<protein>
    <submittedName>
        <fullName evidence="5">40S ribosomal S16</fullName>
    </submittedName>
</protein>
<dbReference type="EMBL" id="RCSS01000588">
    <property type="protein sequence ID" value="RVD91257.1"/>
    <property type="molecule type" value="Genomic_DNA"/>
</dbReference>
<keyword evidence="6" id="KW-1185">Reference proteome</keyword>
<dbReference type="OrthoDB" id="426865at2759"/>
<evidence type="ECO:0000313" key="5">
    <source>
        <dbReference type="EMBL" id="RVD91257.1"/>
    </source>
</evidence>
<proteinExistence type="inferred from homology"/>
<evidence type="ECO:0000256" key="3">
    <source>
        <dbReference type="ARBA" id="ARBA00023274"/>
    </source>
</evidence>
<keyword evidence="2" id="KW-0689">Ribosomal protein</keyword>
<dbReference type="GO" id="GO:0003723">
    <property type="term" value="F:RNA binding"/>
    <property type="evidence" value="ECO:0007669"/>
    <property type="project" value="TreeGrafter"/>
</dbReference>
<keyword evidence="3" id="KW-0687">Ribonucleoprotein</keyword>
<feature type="region of interest" description="Disordered" evidence="4">
    <location>
        <begin position="118"/>
        <end position="141"/>
    </location>
</feature>
<evidence type="ECO:0000256" key="1">
    <source>
        <dbReference type="ARBA" id="ARBA00005251"/>
    </source>
</evidence>
<dbReference type="SUPFAM" id="SSF54211">
    <property type="entry name" value="Ribosomal protein S5 domain 2-like"/>
    <property type="match status" value="1"/>
</dbReference>
<dbReference type="GO" id="GO:0022627">
    <property type="term" value="C:cytosolic small ribosomal subunit"/>
    <property type="evidence" value="ECO:0007669"/>
    <property type="project" value="TreeGrafter"/>
</dbReference>
<dbReference type="PANTHER" id="PTHR21569">
    <property type="entry name" value="RIBOSOMAL PROTEIN S9"/>
    <property type="match status" value="1"/>
</dbReference>
<dbReference type="PANTHER" id="PTHR21569:SF16">
    <property type="entry name" value="RIBOSOMAL PROTEIN S16"/>
    <property type="match status" value="1"/>
</dbReference>
<organism evidence="5 6">
    <name type="scientific">Tubulinosema ratisbonensis</name>
    <dbReference type="NCBI Taxonomy" id="291195"/>
    <lineage>
        <taxon>Eukaryota</taxon>
        <taxon>Fungi</taxon>
        <taxon>Fungi incertae sedis</taxon>
        <taxon>Microsporidia</taxon>
        <taxon>Tubulinosematoidea</taxon>
        <taxon>Tubulinosematidae</taxon>
        <taxon>Tubulinosema</taxon>
    </lineage>
</organism>
<dbReference type="InterPro" id="IPR000754">
    <property type="entry name" value="Ribosomal_uS9"/>
</dbReference>
<sequence>MAAQIVGKKKTSFAVANCSKSNAFEIKINNRPLNMIESTLLQSKFNDVITIIGLQRLTNLNFDIKVRGGGHISQIYAARQAFCKALIDYYGQIMNEDLRQEIRNILVTNAEKNTLVADPRRQEAKKFGGPGARARYQKSYR</sequence>